<keyword evidence="11" id="KW-0739">Sodium transport</keyword>
<dbReference type="KEGG" id="dov:DSCO28_17110"/>
<evidence type="ECO:0000256" key="12">
    <source>
        <dbReference type="ARBA" id="ARBA00033708"/>
    </source>
</evidence>
<keyword evidence="10 14" id="KW-0472">Membrane</keyword>
<name>A0A5K7ZLI0_9BACT</name>
<dbReference type="Gene3D" id="1.20.1730.10">
    <property type="entry name" value="Sodium/glucose cotransporter"/>
    <property type="match status" value="1"/>
</dbReference>
<keyword evidence="5 14" id="KW-0812">Transmembrane</keyword>
<dbReference type="PANTHER" id="PTHR48086">
    <property type="entry name" value="SODIUM/PROLINE SYMPORTER-RELATED"/>
    <property type="match status" value="1"/>
</dbReference>
<evidence type="ECO:0000313" key="16">
    <source>
        <dbReference type="Proteomes" id="UP000425960"/>
    </source>
</evidence>
<keyword evidence="4" id="KW-1003">Cell membrane</keyword>
<dbReference type="NCBIfam" id="TIGR00813">
    <property type="entry name" value="sss"/>
    <property type="match status" value="1"/>
</dbReference>
<dbReference type="PROSITE" id="PS50283">
    <property type="entry name" value="NA_SOLUT_SYMP_3"/>
    <property type="match status" value="1"/>
</dbReference>
<feature type="transmembrane region" description="Helical" evidence="14">
    <location>
        <begin position="446"/>
        <end position="466"/>
    </location>
</feature>
<sequence length="539" mass="58428">MNYLLFNTIIVVYVGLVAFLGYLGYKRTQSAGDYIIGGGEINPFIMALSYGAAFISTSAIIGFGGAAGAFGMGLLWLTVFNIFVGIFIAFVFFGKRTRQMGQNLKAITFPDLLSKRYESRLIRFFTSLVIFFFMPLYAGAVLIGAARFLETALGISFIIALVVFTTIIALYVVTGGIKGITYADAFQGTVMFLGMTFLLIFTYYKLGGVTQAHSALSDMAPMVPEKLQAIGHQGWAKMPKAGSELWWLVISTLVLGVGVGTLAQPQLAVKFMTVKSNTSLNRATLVGGIFIFSMTGVAFVVGSLSNVFFFKTAGKNALEMAGGNFDKIIPIYITQATPEWFSYIFMITLLAAAISTLSSLFHVMGTSLGKDLYECAFCRNESASKQNTILLVRLGIIAGILLSLLLGYNLPISIVARATAMFFGIAAATFLPMFVLGLYWKSVTRAGAIAGMVIGAFSSLFWLVFIHKKEAAALGLSQAIFGKPYLIDTFPWMAVDPILVALPISFFVTVLVSLFTAKLTPSHLDRCFSKIYPTPKSLV</sequence>
<dbReference type="InterPro" id="IPR038377">
    <property type="entry name" value="Na/Glc_symporter_sf"/>
</dbReference>
<dbReference type="InterPro" id="IPR050277">
    <property type="entry name" value="Sodium:Solute_Symporter"/>
</dbReference>
<feature type="transmembrane region" description="Helical" evidence="14">
    <location>
        <begin position="185"/>
        <end position="204"/>
    </location>
</feature>
<evidence type="ECO:0000313" key="15">
    <source>
        <dbReference type="EMBL" id="BBO81145.1"/>
    </source>
</evidence>
<evidence type="ECO:0000256" key="6">
    <source>
        <dbReference type="ARBA" id="ARBA00022847"/>
    </source>
</evidence>
<dbReference type="RefSeq" id="WP_155321928.1">
    <property type="nucleotide sequence ID" value="NZ_AP021876.1"/>
</dbReference>
<comment type="similarity">
    <text evidence="2 13">Belongs to the sodium:solute symporter (SSF) (TC 2.A.21) family.</text>
</comment>
<accession>A0A5K7ZLI0</accession>
<evidence type="ECO:0000256" key="1">
    <source>
        <dbReference type="ARBA" id="ARBA00004651"/>
    </source>
</evidence>
<feature type="transmembrane region" description="Helical" evidence="14">
    <location>
        <begin position="245"/>
        <end position="263"/>
    </location>
</feature>
<dbReference type="InterPro" id="IPR001734">
    <property type="entry name" value="Na/solute_symporter"/>
</dbReference>
<dbReference type="GO" id="GO:0005298">
    <property type="term" value="F:proline:sodium symporter activity"/>
    <property type="evidence" value="ECO:0007669"/>
    <property type="project" value="TreeGrafter"/>
</dbReference>
<evidence type="ECO:0000256" key="14">
    <source>
        <dbReference type="SAM" id="Phobius"/>
    </source>
</evidence>
<dbReference type="EMBL" id="AP021876">
    <property type="protein sequence ID" value="BBO81145.1"/>
    <property type="molecule type" value="Genomic_DNA"/>
</dbReference>
<reference evidence="15 16" key="1">
    <citation type="submission" date="2019-11" db="EMBL/GenBank/DDBJ databases">
        <title>Comparative genomics of hydrocarbon-degrading Desulfosarcina strains.</title>
        <authorList>
            <person name="Watanabe M."/>
            <person name="Kojima H."/>
            <person name="Fukui M."/>
        </authorList>
    </citation>
    <scope>NUCLEOTIDE SEQUENCE [LARGE SCALE GENOMIC DNA]</scope>
    <source>
        <strain evidence="15 16">28bB2T</strain>
    </source>
</reference>
<feature type="transmembrane region" description="Helical" evidence="14">
    <location>
        <begin position="73"/>
        <end position="93"/>
    </location>
</feature>
<keyword evidence="3" id="KW-0813">Transport</keyword>
<feature type="transmembrane region" description="Helical" evidence="14">
    <location>
        <begin position="152"/>
        <end position="173"/>
    </location>
</feature>
<dbReference type="GO" id="GO:0015193">
    <property type="term" value="F:L-proline transmembrane transporter activity"/>
    <property type="evidence" value="ECO:0007669"/>
    <property type="project" value="TreeGrafter"/>
</dbReference>
<evidence type="ECO:0000256" key="2">
    <source>
        <dbReference type="ARBA" id="ARBA00006434"/>
    </source>
</evidence>
<evidence type="ECO:0000256" key="11">
    <source>
        <dbReference type="ARBA" id="ARBA00023201"/>
    </source>
</evidence>
<comment type="catalytic activity">
    <reaction evidence="12">
        <text>L-proline(in) + Na(+)(in) = L-proline(out) + Na(+)(out)</text>
        <dbReference type="Rhea" id="RHEA:28967"/>
        <dbReference type="ChEBI" id="CHEBI:29101"/>
        <dbReference type="ChEBI" id="CHEBI:60039"/>
    </reaction>
</comment>
<evidence type="ECO:0000256" key="8">
    <source>
        <dbReference type="ARBA" id="ARBA00023053"/>
    </source>
</evidence>
<keyword evidence="6" id="KW-0769">Symport</keyword>
<feature type="transmembrane region" description="Helical" evidence="14">
    <location>
        <begin position="389"/>
        <end position="408"/>
    </location>
</feature>
<dbReference type="GO" id="GO:0015824">
    <property type="term" value="P:proline transport"/>
    <property type="evidence" value="ECO:0007669"/>
    <property type="project" value="TreeGrafter"/>
</dbReference>
<keyword evidence="7 14" id="KW-1133">Transmembrane helix</keyword>
<dbReference type="CDD" id="cd10322">
    <property type="entry name" value="SLC5sbd"/>
    <property type="match status" value="1"/>
</dbReference>
<feature type="transmembrane region" description="Helical" evidence="14">
    <location>
        <begin position="6"/>
        <end position="25"/>
    </location>
</feature>
<comment type="subcellular location">
    <subcellularLocation>
        <location evidence="1">Cell membrane</location>
        <topology evidence="1">Multi-pass membrane protein</topology>
    </subcellularLocation>
</comment>
<dbReference type="Pfam" id="PF00474">
    <property type="entry name" value="SSF"/>
    <property type="match status" value="1"/>
</dbReference>
<evidence type="ECO:0000256" key="10">
    <source>
        <dbReference type="ARBA" id="ARBA00023136"/>
    </source>
</evidence>
<evidence type="ECO:0000256" key="13">
    <source>
        <dbReference type="RuleBase" id="RU362091"/>
    </source>
</evidence>
<feature type="transmembrane region" description="Helical" evidence="14">
    <location>
        <begin position="498"/>
        <end position="517"/>
    </location>
</feature>
<proteinExistence type="inferred from homology"/>
<evidence type="ECO:0000256" key="4">
    <source>
        <dbReference type="ARBA" id="ARBA00022475"/>
    </source>
</evidence>
<feature type="transmembrane region" description="Helical" evidence="14">
    <location>
        <begin position="124"/>
        <end position="146"/>
    </location>
</feature>
<keyword evidence="8" id="KW-0915">Sodium</keyword>
<dbReference type="PANTHER" id="PTHR48086:SF3">
    <property type="entry name" value="SODIUM_PROLINE SYMPORTER"/>
    <property type="match status" value="1"/>
</dbReference>
<organism evidence="15 16">
    <name type="scientific">Desulfosarcina ovata subsp. sediminis</name>
    <dbReference type="NCBI Taxonomy" id="885957"/>
    <lineage>
        <taxon>Bacteria</taxon>
        <taxon>Pseudomonadati</taxon>
        <taxon>Thermodesulfobacteriota</taxon>
        <taxon>Desulfobacteria</taxon>
        <taxon>Desulfobacterales</taxon>
        <taxon>Desulfosarcinaceae</taxon>
        <taxon>Desulfosarcina</taxon>
    </lineage>
</organism>
<feature type="transmembrane region" description="Helical" evidence="14">
    <location>
        <begin position="284"/>
        <end position="310"/>
    </location>
</feature>
<protein>
    <submittedName>
        <fullName evidence="15">Sodium:solute symporter</fullName>
    </submittedName>
</protein>
<evidence type="ECO:0000256" key="9">
    <source>
        <dbReference type="ARBA" id="ARBA00023065"/>
    </source>
</evidence>
<evidence type="ECO:0000256" key="7">
    <source>
        <dbReference type="ARBA" id="ARBA00022989"/>
    </source>
</evidence>
<dbReference type="GO" id="GO:0005886">
    <property type="term" value="C:plasma membrane"/>
    <property type="evidence" value="ECO:0007669"/>
    <property type="project" value="UniProtKB-SubCell"/>
</dbReference>
<feature type="transmembrane region" description="Helical" evidence="14">
    <location>
        <begin position="45"/>
        <end position="67"/>
    </location>
</feature>
<dbReference type="AlphaFoldDB" id="A0A5K7ZLI0"/>
<feature type="transmembrane region" description="Helical" evidence="14">
    <location>
        <begin position="414"/>
        <end position="439"/>
    </location>
</feature>
<evidence type="ECO:0000256" key="5">
    <source>
        <dbReference type="ARBA" id="ARBA00022692"/>
    </source>
</evidence>
<feature type="transmembrane region" description="Helical" evidence="14">
    <location>
        <begin position="340"/>
        <end position="363"/>
    </location>
</feature>
<gene>
    <name evidence="15" type="ORF">DSCO28_17110</name>
</gene>
<evidence type="ECO:0000256" key="3">
    <source>
        <dbReference type="ARBA" id="ARBA00022448"/>
    </source>
</evidence>
<dbReference type="Proteomes" id="UP000425960">
    <property type="component" value="Chromosome"/>
</dbReference>
<keyword evidence="9" id="KW-0406">Ion transport</keyword>